<evidence type="ECO:0000313" key="5">
    <source>
        <dbReference type="Proteomes" id="UP000292958"/>
    </source>
</evidence>
<organism evidence="4 5">
    <name type="scientific">Edaphobacter modestus</name>
    <dbReference type="NCBI Taxonomy" id="388466"/>
    <lineage>
        <taxon>Bacteria</taxon>
        <taxon>Pseudomonadati</taxon>
        <taxon>Acidobacteriota</taxon>
        <taxon>Terriglobia</taxon>
        <taxon>Terriglobales</taxon>
        <taxon>Acidobacteriaceae</taxon>
        <taxon>Edaphobacter</taxon>
    </lineage>
</organism>
<comment type="caution">
    <text evidence="4">The sequence shown here is derived from an EMBL/GenBank/DDBJ whole genome shotgun (WGS) entry which is preliminary data.</text>
</comment>
<protein>
    <submittedName>
        <fullName evidence="4">Uncharacterized protein</fullName>
    </submittedName>
</protein>
<dbReference type="EMBL" id="SHKW01000001">
    <property type="protein sequence ID" value="RZU41649.1"/>
    <property type="molecule type" value="Genomic_DNA"/>
</dbReference>
<dbReference type="InterPro" id="IPR003743">
    <property type="entry name" value="Zf-RING_7"/>
</dbReference>
<evidence type="ECO:0000259" key="3">
    <source>
        <dbReference type="Pfam" id="PF24481"/>
    </source>
</evidence>
<dbReference type="OrthoDB" id="9795058at2"/>
<dbReference type="RefSeq" id="WP_130419532.1">
    <property type="nucleotide sequence ID" value="NZ_SHKW01000001.1"/>
</dbReference>
<proteinExistence type="predicted"/>
<name>A0A4Q7YX46_9BACT</name>
<dbReference type="Gene3D" id="1.10.287.1490">
    <property type="match status" value="1"/>
</dbReference>
<keyword evidence="1" id="KW-0175">Coiled coil</keyword>
<sequence>MHPDLEMMIVLQGFDLEVRRLTEEMAELPKRMARLAAQHEEAKRQLRSVTEDLAKEEVLRRRQELDIKDHQQKAARLRKQMDVVTTTAQASALEHEITFAEGEITRLEDAELESMERTEQLEAAKLTAEETVANLAQEHAAESARAAEALERDRALLAEVHAKRNELRPQIGESSLSTYDRVAKSRGTALAEGVDQKCSACQMMVRPQRWNDLRERSNDEAMFTCETCGRLLYWDPARDAPQKKPVKNESIAASIVRAL</sequence>
<dbReference type="Pfam" id="PF24481">
    <property type="entry name" value="CT398_CC"/>
    <property type="match status" value="1"/>
</dbReference>
<evidence type="ECO:0000256" key="1">
    <source>
        <dbReference type="SAM" id="Coils"/>
    </source>
</evidence>
<keyword evidence="5" id="KW-1185">Reference proteome</keyword>
<feature type="coiled-coil region" evidence="1">
    <location>
        <begin position="18"/>
        <end position="138"/>
    </location>
</feature>
<dbReference type="InterPro" id="IPR056003">
    <property type="entry name" value="CT398_CC_hairpin"/>
</dbReference>
<feature type="domain" description="C4-type zinc ribbon" evidence="2">
    <location>
        <begin position="197"/>
        <end position="232"/>
    </location>
</feature>
<accession>A0A4Q7YX46</accession>
<evidence type="ECO:0000259" key="2">
    <source>
        <dbReference type="Pfam" id="PF02591"/>
    </source>
</evidence>
<dbReference type="AlphaFoldDB" id="A0A4Q7YX46"/>
<feature type="domain" description="CT398-like coiled coil hairpin" evidence="3">
    <location>
        <begin position="11"/>
        <end position="187"/>
    </location>
</feature>
<evidence type="ECO:0000313" key="4">
    <source>
        <dbReference type="EMBL" id="RZU41649.1"/>
    </source>
</evidence>
<dbReference type="Proteomes" id="UP000292958">
    <property type="component" value="Unassembled WGS sequence"/>
</dbReference>
<dbReference type="Pfam" id="PF02591">
    <property type="entry name" value="Zn_ribbon_9"/>
    <property type="match status" value="1"/>
</dbReference>
<reference evidence="4 5" key="1">
    <citation type="submission" date="2019-02" db="EMBL/GenBank/DDBJ databases">
        <title>Genomic Encyclopedia of Archaeal and Bacterial Type Strains, Phase II (KMG-II): from individual species to whole genera.</title>
        <authorList>
            <person name="Goeker M."/>
        </authorList>
    </citation>
    <scope>NUCLEOTIDE SEQUENCE [LARGE SCALE GENOMIC DNA]</scope>
    <source>
        <strain evidence="4 5">DSM 18101</strain>
    </source>
</reference>
<gene>
    <name evidence="4" type="ORF">BDD14_3175</name>
</gene>